<evidence type="ECO:0000256" key="1">
    <source>
        <dbReference type="SAM" id="SignalP"/>
    </source>
</evidence>
<keyword evidence="1" id="KW-0732">Signal</keyword>
<dbReference type="AlphaFoldDB" id="A0A6G1FWE2"/>
<evidence type="ECO:0000259" key="2">
    <source>
        <dbReference type="Pfam" id="PF26061"/>
    </source>
</evidence>
<feature type="domain" description="DUF8021" evidence="2">
    <location>
        <begin position="156"/>
        <end position="261"/>
    </location>
</feature>
<reference evidence="5" key="3">
    <citation type="submission" date="2025-04" db="UniProtKB">
        <authorList>
            <consortium name="RefSeq"/>
        </authorList>
    </citation>
    <scope>IDENTIFICATION</scope>
    <source>
        <strain evidence="5">CBS 781.70</strain>
    </source>
</reference>
<proteinExistence type="predicted"/>
<keyword evidence="4" id="KW-1185">Reference proteome</keyword>
<evidence type="ECO:0000313" key="4">
    <source>
        <dbReference type="Proteomes" id="UP000504638"/>
    </source>
</evidence>
<dbReference type="PROSITE" id="PS51257">
    <property type="entry name" value="PROKAR_LIPOPROTEIN"/>
    <property type="match status" value="1"/>
</dbReference>
<evidence type="ECO:0000313" key="3">
    <source>
        <dbReference type="EMBL" id="KAF1810000.1"/>
    </source>
</evidence>
<name>A0A6G1FWE2_9PEZI</name>
<feature type="chain" id="PRO_5044631636" description="DUF8021 domain-containing protein" evidence="1">
    <location>
        <begin position="19"/>
        <end position="275"/>
    </location>
</feature>
<protein>
    <recommendedName>
        <fullName evidence="2">DUF8021 domain-containing protein</fullName>
    </recommendedName>
</protein>
<reference evidence="3 5" key="1">
    <citation type="submission" date="2020-01" db="EMBL/GenBank/DDBJ databases">
        <authorList>
            <consortium name="DOE Joint Genome Institute"/>
            <person name="Haridas S."/>
            <person name="Albert R."/>
            <person name="Binder M."/>
            <person name="Bloem J."/>
            <person name="Labutti K."/>
            <person name="Salamov A."/>
            <person name="Andreopoulos B."/>
            <person name="Baker S.E."/>
            <person name="Barry K."/>
            <person name="Bills G."/>
            <person name="Bluhm B.H."/>
            <person name="Cannon C."/>
            <person name="Castanera R."/>
            <person name="Culley D.E."/>
            <person name="Daum C."/>
            <person name="Ezra D."/>
            <person name="Gonzalez J.B."/>
            <person name="Henrissat B."/>
            <person name="Kuo A."/>
            <person name="Liang C."/>
            <person name="Lipzen A."/>
            <person name="Lutzoni F."/>
            <person name="Magnuson J."/>
            <person name="Mondo S."/>
            <person name="Nolan M."/>
            <person name="Ohm R."/>
            <person name="Pangilinan J."/>
            <person name="Park H.-J."/>
            <person name="Ramirez L."/>
            <person name="Alfaro M."/>
            <person name="Sun H."/>
            <person name="Tritt A."/>
            <person name="Yoshinaga Y."/>
            <person name="Zwiers L.-H."/>
            <person name="Turgeon B.G."/>
            <person name="Goodwin S.B."/>
            <person name="Spatafora J.W."/>
            <person name="Crous P.W."/>
            <person name="Grigoriev I.V."/>
        </authorList>
    </citation>
    <scope>NUCLEOTIDE SEQUENCE</scope>
    <source>
        <strain evidence="3 5">CBS 781.70</strain>
    </source>
</reference>
<dbReference type="GeneID" id="54422779"/>
<sequence>MRPYLASLPFSVLPSALCACTRPQLESAVTDFFNSAVAQRNTLSTPLSSSAKITQNNQVVSLAQTSYANLTNFAVPWQISAVDVDACQIASMRVPTEAGRQRAILSIRMALDNATGAIDEIEIVNALPGSHMLFAPERFPAEAPAVWSTPYPAPALTRVQLIAIANSYAEGIQSGDGSGVLAAAQCVRNENGVTMTQHCEQGLSLFRYPIPTRRWVVDRDLGVVLGMFAFDKSRRAGRSEWLYLHEYFKAESGRAAWIEAAMHTLYGPYTDAWAG</sequence>
<dbReference type="Proteomes" id="UP000504638">
    <property type="component" value="Unplaced"/>
</dbReference>
<organism evidence="3">
    <name type="scientific">Eremomyces bilateralis CBS 781.70</name>
    <dbReference type="NCBI Taxonomy" id="1392243"/>
    <lineage>
        <taxon>Eukaryota</taxon>
        <taxon>Fungi</taxon>
        <taxon>Dikarya</taxon>
        <taxon>Ascomycota</taxon>
        <taxon>Pezizomycotina</taxon>
        <taxon>Dothideomycetes</taxon>
        <taxon>Dothideomycetes incertae sedis</taxon>
        <taxon>Eremomycetales</taxon>
        <taxon>Eremomycetaceae</taxon>
        <taxon>Eremomyces</taxon>
    </lineage>
</organism>
<evidence type="ECO:0000313" key="5">
    <source>
        <dbReference type="RefSeq" id="XP_033531631.1"/>
    </source>
</evidence>
<dbReference type="RefSeq" id="XP_033531631.1">
    <property type="nucleotide sequence ID" value="XM_033682209.1"/>
</dbReference>
<reference evidence="5" key="2">
    <citation type="submission" date="2020-04" db="EMBL/GenBank/DDBJ databases">
        <authorList>
            <consortium name="NCBI Genome Project"/>
        </authorList>
    </citation>
    <scope>NUCLEOTIDE SEQUENCE</scope>
    <source>
        <strain evidence="5">CBS 781.70</strain>
    </source>
</reference>
<accession>A0A6G1FWE2</accession>
<feature type="signal peptide" evidence="1">
    <location>
        <begin position="1"/>
        <end position="18"/>
    </location>
</feature>
<dbReference type="EMBL" id="ML975169">
    <property type="protein sequence ID" value="KAF1810000.1"/>
    <property type="molecule type" value="Genomic_DNA"/>
</dbReference>
<dbReference type="InterPro" id="IPR058334">
    <property type="entry name" value="DUF8021"/>
</dbReference>
<gene>
    <name evidence="3 5" type="ORF">P152DRAFT_493761</name>
</gene>
<dbReference type="Pfam" id="PF26061">
    <property type="entry name" value="DUF8021"/>
    <property type="match status" value="1"/>
</dbReference>
<dbReference type="OrthoDB" id="3895903at2759"/>